<dbReference type="InterPro" id="IPR022324">
    <property type="entry name" value="Bacilysin_exporter_BacE_put"/>
</dbReference>
<name>A0A250IEV0_9BACT</name>
<comment type="subcellular location">
    <subcellularLocation>
        <location evidence="1">Cell membrane</location>
        <topology evidence="1">Multi-pass membrane protein</topology>
    </subcellularLocation>
</comment>
<dbReference type="Gene3D" id="1.20.1250.20">
    <property type="entry name" value="MFS general substrate transporter like domains"/>
    <property type="match status" value="1"/>
</dbReference>
<dbReference type="EMBL" id="CP022163">
    <property type="protein sequence ID" value="ATB29763.1"/>
    <property type="molecule type" value="Genomic_DNA"/>
</dbReference>
<feature type="transmembrane region" description="Helical" evidence="7">
    <location>
        <begin position="293"/>
        <end position="311"/>
    </location>
</feature>
<feature type="transmembrane region" description="Helical" evidence="7">
    <location>
        <begin position="317"/>
        <end position="342"/>
    </location>
</feature>
<dbReference type="Pfam" id="PF05977">
    <property type="entry name" value="MFS_3"/>
    <property type="match status" value="1"/>
</dbReference>
<dbReference type="InterPro" id="IPR010290">
    <property type="entry name" value="TM_effector"/>
</dbReference>
<evidence type="ECO:0000256" key="7">
    <source>
        <dbReference type="SAM" id="Phobius"/>
    </source>
</evidence>
<feature type="transmembrane region" description="Helical" evidence="7">
    <location>
        <begin position="385"/>
        <end position="403"/>
    </location>
</feature>
<dbReference type="RefSeq" id="WP_095978294.1">
    <property type="nucleotide sequence ID" value="NZ_CP022163.1"/>
</dbReference>
<keyword evidence="2" id="KW-0813">Transport</keyword>
<evidence type="ECO:0000313" key="9">
    <source>
        <dbReference type="Proteomes" id="UP000217289"/>
    </source>
</evidence>
<sequence length="424" mass="44053">MASSVSVRGVLSLVRRNADYRRLLLATLVSLLGDWFAFVAISGFVTESTGSLGASAAVFAASVLPASLLSPVAGLLADRVDRRRLMISVDLIRVLPALGLLASLQWQSPVLALACVALLSALSSFFDPVAEASVPNVVDPVDLPLAQAVLGTVWGSMLFVGAALGGLATLALGREASLVLNASTFLVSALLLRGIRRSFQRADPRAASPESPWHQLREVWRTTRDSPETRALLTTKVGVGLGNGIVGLLPAYAARTFSAGDEGVGLLLAARGLGALLGPILGQRWVGHDERRLLLVSGGSMVVYGLAYLALPWAPSLGFAAACVLLAHLGGGAQWVLSTYGLQLATPDRLRGRVMGLDFSLATLCAGASSLAASAAAEGLGLNGASWALAGVSLLYGVGWLWATRGLWRGRVDVLSASRPPEHA</sequence>
<evidence type="ECO:0000256" key="1">
    <source>
        <dbReference type="ARBA" id="ARBA00004651"/>
    </source>
</evidence>
<organism evidence="8 9">
    <name type="scientific">Melittangium boletus DSM 14713</name>
    <dbReference type="NCBI Taxonomy" id="1294270"/>
    <lineage>
        <taxon>Bacteria</taxon>
        <taxon>Pseudomonadati</taxon>
        <taxon>Myxococcota</taxon>
        <taxon>Myxococcia</taxon>
        <taxon>Myxococcales</taxon>
        <taxon>Cystobacterineae</taxon>
        <taxon>Archangiaceae</taxon>
        <taxon>Melittangium</taxon>
    </lineage>
</organism>
<proteinExistence type="predicted"/>
<evidence type="ECO:0000256" key="2">
    <source>
        <dbReference type="ARBA" id="ARBA00022448"/>
    </source>
</evidence>
<keyword evidence="9" id="KW-1185">Reference proteome</keyword>
<dbReference type="PANTHER" id="PTHR43266">
    <property type="entry name" value="MACROLIDE-EFFLUX PROTEIN"/>
    <property type="match status" value="1"/>
</dbReference>
<evidence type="ECO:0000256" key="4">
    <source>
        <dbReference type="ARBA" id="ARBA00022692"/>
    </source>
</evidence>
<dbReference type="CDD" id="cd06173">
    <property type="entry name" value="MFS_MefA_like"/>
    <property type="match status" value="1"/>
</dbReference>
<keyword evidence="4 7" id="KW-0812">Transmembrane</keyword>
<evidence type="ECO:0000256" key="5">
    <source>
        <dbReference type="ARBA" id="ARBA00022989"/>
    </source>
</evidence>
<evidence type="ECO:0000256" key="3">
    <source>
        <dbReference type="ARBA" id="ARBA00022475"/>
    </source>
</evidence>
<feature type="transmembrane region" description="Helical" evidence="7">
    <location>
        <begin position="231"/>
        <end position="252"/>
    </location>
</feature>
<protein>
    <recommendedName>
        <fullName evidence="10">MFS transporter</fullName>
    </recommendedName>
</protein>
<gene>
    <name evidence="8" type="ORF">MEBOL_003218</name>
</gene>
<feature type="transmembrane region" description="Helical" evidence="7">
    <location>
        <begin position="264"/>
        <end position="281"/>
    </location>
</feature>
<feature type="transmembrane region" description="Helical" evidence="7">
    <location>
        <begin position="178"/>
        <end position="195"/>
    </location>
</feature>
<reference evidence="8 9" key="1">
    <citation type="submission" date="2017-06" db="EMBL/GenBank/DDBJ databases">
        <authorList>
            <person name="Kim H.J."/>
            <person name="Triplett B.A."/>
        </authorList>
    </citation>
    <scope>NUCLEOTIDE SEQUENCE [LARGE SCALE GENOMIC DNA]</scope>
    <source>
        <strain evidence="8 9">DSM 14713</strain>
    </source>
</reference>
<keyword evidence="3" id="KW-1003">Cell membrane</keyword>
<accession>A0A250IEV0</accession>
<evidence type="ECO:0008006" key="10">
    <source>
        <dbReference type="Google" id="ProtNLM"/>
    </source>
</evidence>
<dbReference type="KEGG" id="mbd:MEBOL_003218"/>
<feature type="transmembrane region" description="Helical" evidence="7">
    <location>
        <begin position="23"/>
        <end position="45"/>
    </location>
</feature>
<dbReference type="AlphaFoldDB" id="A0A250IEV0"/>
<feature type="transmembrane region" description="Helical" evidence="7">
    <location>
        <begin position="354"/>
        <end position="373"/>
    </location>
</feature>
<dbReference type="PRINTS" id="PR01988">
    <property type="entry name" value="EXPORTERBACE"/>
</dbReference>
<dbReference type="SUPFAM" id="SSF103473">
    <property type="entry name" value="MFS general substrate transporter"/>
    <property type="match status" value="1"/>
</dbReference>
<dbReference type="OrthoDB" id="9775268at2"/>
<dbReference type="InterPro" id="IPR036259">
    <property type="entry name" value="MFS_trans_sf"/>
</dbReference>
<feature type="transmembrane region" description="Helical" evidence="7">
    <location>
        <begin position="148"/>
        <end position="172"/>
    </location>
</feature>
<feature type="transmembrane region" description="Helical" evidence="7">
    <location>
        <begin position="51"/>
        <end position="73"/>
    </location>
</feature>
<keyword evidence="6 7" id="KW-0472">Membrane</keyword>
<evidence type="ECO:0000256" key="6">
    <source>
        <dbReference type="ARBA" id="ARBA00023136"/>
    </source>
</evidence>
<dbReference type="PANTHER" id="PTHR43266:SF2">
    <property type="entry name" value="MAJOR FACILITATOR SUPERFAMILY (MFS) PROFILE DOMAIN-CONTAINING PROTEIN"/>
    <property type="match status" value="1"/>
</dbReference>
<dbReference type="Proteomes" id="UP000217289">
    <property type="component" value="Chromosome"/>
</dbReference>
<evidence type="ECO:0000313" key="8">
    <source>
        <dbReference type="EMBL" id="ATB29763.1"/>
    </source>
</evidence>
<keyword evidence="5 7" id="KW-1133">Transmembrane helix</keyword>
<dbReference type="GO" id="GO:0005886">
    <property type="term" value="C:plasma membrane"/>
    <property type="evidence" value="ECO:0007669"/>
    <property type="project" value="UniProtKB-SubCell"/>
</dbReference>